<evidence type="ECO:0000256" key="9">
    <source>
        <dbReference type="ARBA" id="ARBA00023012"/>
    </source>
</evidence>
<dbReference type="OrthoDB" id="9786919at2"/>
<dbReference type="PANTHER" id="PTHR45436:SF5">
    <property type="entry name" value="SENSOR HISTIDINE KINASE TRCS"/>
    <property type="match status" value="1"/>
</dbReference>
<evidence type="ECO:0000256" key="10">
    <source>
        <dbReference type="ARBA" id="ARBA00023136"/>
    </source>
</evidence>
<dbReference type="InterPro" id="IPR003661">
    <property type="entry name" value="HisK_dim/P_dom"/>
</dbReference>
<keyword evidence="5" id="KW-0808">Transferase</keyword>
<dbReference type="GO" id="GO:0005886">
    <property type="term" value="C:plasma membrane"/>
    <property type="evidence" value="ECO:0007669"/>
    <property type="project" value="UniProtKB-SubCell"/>
</dbReference>
<dbReference type="InterPro" id="IPR004358">
    <property type="entry name" value="Sig_transdc_His_kin-like_C"/>
</dbReference>
<dbReference type="EC" id="2.7.13.3" evidence="3"/>
<dbReference type="Proteomes" id="UP000198318">
    <property type="component" value="Unassembled WGS sequence"/>
</dbReference>
<evidence type="ECO:0000256" key="3">
    <source>
        <dbReference type="ARBA" id="ARBA00012438"/>
    </source>
</evidence>
<keyword evidence="7 13" id="KW-0418">Kinase</keyword>
<evidence type="ECO:0000256" key="5">
    <source>
        <dbReference type="ARBA" id="ARBA00022679"/>
    </source>
</evidence>
<keyword evidence="6" id="KW-0812">Transmembrane</keyword>
<evidence type="ECO:0000256" key="8">
    <source>
        <dbReference type="ARBA" id="ARBA00022989"/>
    </source>
</evidence>
<evidence type="ECO:0000256" key="2">
    <source>
        <dbReference type="ARBA" id="ARBA00004236"/>
    </source>
</evidence>
<keyword evidence="14" id="KW-1185">Reference proteome</keyword>
<evidence type="ECO:0000256" key="6">
    <source>
        <dbReference type="ARBA" id="ARBA00022692"/>
    </source>
</evidence>
<dbReference type="EMBL" id="FZOR01000014">
    <property type="protein sequence ID" value="SNT04168.1"/>
    <property type="molecule type" value="Genomic_DNA"/>
</dbReference>
<dbReference type="SUPFAM" id="SSF158472">
    <property type="entry name" value="HAMP domain-like"/>
    <property type="match status" value="1"/>
</dbReference>
<name>A0A239JFH1_9ACTN</name>
<dbReference type="InterPro" id="IPR003594">
    <property type="entry name" value="HATPase_dom"/>
</dbReference>
<dbReference type="Pfam" id="PF02518">
    <property type="entry name" value="HATPase_c"/>
    <property type="match status" value="1"/>
</dbReference>
<dbReference type="InterPro" id="IPR036097">
    <property type="entry name" value="HisK_dim/P_sf"/>
</dbReference>
<dbReference type="AlphaFoldDB" id="A0A239JFH1"/>
<dbReference type="PROSITE" id="PS50885">
    <property type="entry name" value="HAMP"/>
    <property type="match status" value="1"/>
</dbReference>
<dbReference type="FunFam" id="1.10.287.130:FF:000001">
    <property type="entry name" value="Two-component sensor histidine kinase"/>
    <property type="match status" value="1"/>
</dbReference>
<dbReference type="SMART" id="SM00387">
    <property type="entry name" value="HATPase_c"/>
    <property type="match status" value="1"/>
</dbReference>
<evidence type="ECO:0000259" key="11">
    <source>
        <dbReference type="PROSITE" id="PS50109"/>
    </source>
</evidence>
<dbReference type="CDD" id="cd00075">
    <property type="entry name" value="HATPase"/>
    <property type="match status" value="1"/>
</dbReference>
<dbReference type="Gene3D" id="1.10.287.130">
    <property type="match status" value="1"/>
</dbReference>
<sequence length="445" mass="48452">MLVAVLIALVLSGVLCGVMLYLIRQQVRVETMRDLARDGRRVATAIKNGTLTPEIRAPGGELLEVTDRQGRVIAASPRMRGREPPRLPPLPLDVDRRDTRRCGVDAPGGPCFLIVEFQVGIGPSAKLVYSLAPEPGLAPEPLQAALAALSVPLITGLVGYATWLSANRTLRPVNAIRRELDEITATDLERRVPVPPRRDEVGLLAESINATLDRLEQAVARQRGFVSDVSHELRSPLAALRMEVELALSAPEEADVQETLQAVLENTERLSAVVDDLLALARLEADRNFPREVVDLPELADEEVLRRPRRTQVTVLSEGAVRVEGGRSELARLLTNLLDNADRHAASEVTMILRTEPPATAVVEVIDDGPGVPPQDRERVFERFTRLAEGRHRDAGGTGLGLAISRDIATAHQGSLVLTDRLDGRSGARFVLRLPAAPSTPDDER</sequence>
<accession>A0A239JFH1</accession>
<organism evidence="13 14">
    <name type="scientific">Actinomadura meyerae</name>
    <dbReference type="NCBI Taxonomy" id="240840"/>
    <lineage>
        <taxon>Bacteria</taxon>
        <taxon>Bacillati</taxon>
        <taxon>Actinomycetota</taxon>
        <taxon>Actinomycetes</taxon>
        <taxon>Streptosporangiales</taxon>
        <taxon>Thermomonosporaceae</taxon>
        <taxon>Actinomadura</taxon>
    </lineage>
</organism>
<dbReference type="GO" id="GO:0000155">
    <property type="term" value="F:phosphorelay sensor kinase activity"/>
    <property type="evidence" value="ECO:0007669"/>
    <property type="project" value="InterPro"/>
</dbReference>
<dbReference type="SUPFAM" id="SSF47384">
    <property type="entry name" value="Homodimeric domain of signal transducing histidine kinase"/>
    <property type="match status" value="1"/>
</dbReference>
<dbReference type="SMART" id="SM00388">
    <property type="entry name" value="HisKA"/>
    <property type="match status" value="1"/>
</dbReference>
<dbReference type="SUPFAM" id="SSF55874">
    <property type="entry name" value="ATPase domain of HSP90 chaperone/DNA topoisomerase II/histidine kinase"/>
    <property type="match status" value="1"/>
</dbReference>
<dbReference type="PANTHER" id="PTHR45436">
    <property type="entry name" value="SENSOR HISTIDINE KINASE YKOH"/>
    <property type="match status" value="1"/>
</dbReference>
<evidence type="ECO:0000256" key="1">
    <source>
        <dbReference type="ARBA" id="ARBA00000085"/>
    </source>
</evidence>
<dbReference type="PRINTS" id="PR00344">
    <property type="entry name" value="BCTRLSENSOR"/>
</dbReference>
<dbReference type="InterPro" id="IPR036890">
    <property type="entry name" value="HATPase_C_sf"/>
</dbReference>
<comment type="subcellular location">
    <subcellularLocation>
        <location evidence="2">Cell membrane</location>
    </subcellularLocation>
</comment>
<evidence type="ECO:0000256" key="7">
    <source>
        <dbReference type="ARBA" id="ARBA00022777"/>
    </source>
</evidence>
<gene>
    <name evidence="13" type="ORF">SAMN05443665_1014152</name>
</gene>
<dbReference type="Gene3D" id="3.30.565.10">
    <property type="entry name" value="Histidine kinase-like ATPase, C-terminal domain"/>
    <property type="match status" value="1"/>
</dbReference>
<feature type="domain" description="Histidine kinase" evidence="11">
    <location>
        <begin position="228"/>
        <end position="438"/>
    </location>
</feature>
<dbReference type="RefSeq" id="WP_089327002.1">
    <property type="nucleotide sequence ID" value="NZ_FZOR01000014.1"/>
</dbReference>
<evidence type="ECO:0000259" key="12">
    <source>
        <dbReference type="PROSITE" id="PS50885"/>
    </source>
</evidence>
<reference evidence="13 14" key="1">
    <citation type="submission" date="2017-06" db="EMBL/GenBank/DDBJ databases">
        <authorList>
            <person name="Kim H.J."/>
            <person name="Triplett B.A."/>
        </authorList>
    </citation>
    <scope>NUCLEOTIDE SEQUENCE [LARGE SCALE GENOMIC DNA]</scope>
    <source>
        <strain evidence="13 14">DSM 44715</strain>
    </source>
</reference>
<keyword evidence="10" id="KW-0472">Membrane</keyword>
<dbReference type="InterPro" id="IPR005467">
    <property type="entry name" value="His_kinase_dom"/>
</dbReference>
<feature type="domain" description="HAMP" evidence="12">
    <location>
        <begin position="167"/>
        <end position="220"/>
    </location>
</feature>
<dbReference type="InterPro" id="IPR003660">
    <property type="entry name" value="HAMP_dom"/>
</dbReference>
<proteinExistence type="predicted"/>
<evidence type="ECO:0000313" key="13">
    <source>
        <dbReference type="EMBL" id="SNT04168.1"/>
    </source>
</evidence>
<protein>
    <recommendedName>
        <fullName evidence="3">histidine kinase</fullName>
        <ecNumber evidence="3">2.7.13.3</ecNumber>
    </recommendedName>
</protein>
<dbReference type="InterPro" id="IPR050428">
    <property type="entry name" value="TCS_sensor_his_kinase"/>
</dbReference>
<dbReference type="SMART" id="SM00304">
    <property type="entry name" value="HAMP"/>
    <property type="match status" value="1"/>
</dbReference>
<dbReference type="Gene3D" id="6.10.340.10">
    <property type="match status" value="1"/>
</dbReference>
<keyword evidence="4" id="KW-0597">Phosphoprotein</keyword>
<dbReference type="Pfam" id="PF00672">
    <property type="entry name" value="HAMP"/>
    <property type="match status" value="1"/>
</dbReference>
<dbReference type="Pfam" id="PF00512">
    <property type="entry name" value="HisKA"/>
    <property type="match status" value="1"/>
</dbReference>
<dbReference type="CDD" id="cd00082">
    <property type="entry name" value="HisKA"/>
    <property type="match status" value="1"/>
</dbReference>
<keyword evidence="9" id="KW-0902">Two-component regulatory system</keyword>
<dbReference type="CDD" id="cd06225">
    <property type="entry name" value="HAMP"/>
    <property type="match status" value="1"/>
</dbReference>
<comment type="catalytic activity">
    <reaction evidence="1">
        <text>ATP + protein L-histidine = ADP + protein N-phospho-L-histidine.</text>
        <dbReference type="EC" id="2.7.13.3"/>
    </reaction>
</comment>
<evidence type="ECO:0000313" key="14">
    <source>
        <dbReference type="Proteomes" id="UP000198318"/>
    </source>
</evidence>
<evidence type="ECO:0000256" key="4">
    <source>
        <dbReference type="ARBA" id="ARBA00022553"/>
    </source>
</evidence>
<keyword evidence="8" id="KW-1133">Transmembrane helix</keyword>
<dbReference type="PROSITE" id="PS50109">
    <property type="entry name" value="HIS_KIN"/>
    <property type="match status" value="1"/>
</dbReference>